<dbReference type="GO" id="GO:0020037">
    <property type="term" value="F:heme binding"/>
    <property type="evidence" value="ECO:0007669"/>
    <property type="project" value="InterPro"/>
</dbReference>
<evidence type="ECO:0000313" key="2">
    <source>
        <dbReference type="EMBL" id="EFN73382.1"/>
    </source>
</evidence>
<dbReference type="GO" id="GO:0005506">
    <property type="term" value="F:iron ion binding"/>
    <property type="evidence" value="ECO:0007669"/>
    <property type="project" value="InterPro"/>
</dbReference>
<reference evidence="2 3" key="1">
    <citation type="journal article" date="2010" name="Science">
        <title>Genomic comparison of the ants Camponotus floridanus and Harpegnathos saltator.</title>
        <authorList>
            <person name="Bonasio R."/>
            <person name="Zhang G."/>
            <person name="Ye C."/>
            <person name="Mutti N.S."/>
            <person name="Fang X."/>
            <person name="Qin N."/>
            <person name="Donahue G."/>
            <person name="Yang P."/>
            <person name="Li Q."/>
            <person name="Li C."/>
            <person name="Zhang P."/>
            <person name="Huang Z."/>
            <person name="Berger S.L."/>
            <person name="Reinberg D."/>
            <person name="Wang J."/>
            <person name="Liebig J."/>
        </authorList>
    </citation>
    <scope>NUCLEOTIDE SEQUENCE [LARGE SCALE GENOMIC DNA]</scope>
    <source>
        <strain evidence="3">C129</strain>
    </source>
</reference>
<dbReference type="GO" id="GO:0004497">
    <property type="term" value="F:monooxygenase activity"/>
    <property type="evidence" value="ECO:0007669"/>
    <property type="project" value="UniProtKB-KW"/>
</dbReference>
<protein>
    <submittedName>
        <fullName evidence="2">Uncharacterized protein</fullName>
    </submittedName>
</protein>
<dbReference type="InterPro" id="IPR036396">
    <property type="entry name" value="Cyt_P450_sf"/>
</dbReference>
<feature type="non-terminal residue" evidence="2">
    <location>
        <position position="34"/>
    </location>
</feature>
<keyword evidence="1" id="KW-0503">Monooxygenase</keyword>
<accession>E1ZZL2</accession>
<dbReference type="EMBL" id="GL435399">
    <property type="protein sequence ID" value="EFN73382.1"/>
    <property type="molecule type" value="Genomic_DNA"/>
</dbReference>
<dbReference type="SUPFAM" id="SSF48264">
    <property type="entry name" value="Cytochrome P450"/>
    <property type="match status" value="1"/>
</dbReference>
<gene>
    <name evidence="2" type="ORF">EAG_07101</name>
</gene>
<proteinExistence type="predicted"/>
<dbReference type="Proteomes" id="UP000000311">
    <property type="component" value="Unassembled WGS sequence"/>
</dbReference>
<dbReference type="InParanoid" id="E1ZZL2"/>
<feature type="non-terminal residue" evidence="2">
    <location>
        <position position="1"/>
    </location>
</feature>
<evidence type="ECO:0000313" key="3">
    <source>
        <dbReference type="Proteomes" id="UP000000311"/>
    </source>
</evidence>
<name>E1ZZL2_CAMFO</name>
<sequence>IFTGITPALIVKDPDLIKDILIKDFSKFSNRGFP</sequence>
<keyword evidence="3" id="KW-1185">Reference proteome</keyword>
<organism evidence="3">
    <name type="scientific">Camponotus floridanus</name>
    <name type="common">Florida carpenter ant</name>
    <dbReference type="NCBI Taxonomy" id="104421"/>
    <lineage>
        <taxon>Eukaryota</taxon>
        <taxon>Metazoa</taxon>
        <taxon>Ecdysozoa</taxon>
        <taxon>Arthropoda</taxon>
        <taxon>Hexapoda</taxon>
        <taxon>Insecta</taxon>
        <taxon>Pterygota</taxon>
        <taxon>Neoptera</taxon>
        <taxon>Endopterygota</taxon>
        <taxon>Hymenoptera</taxon>
        <taxon>Apocrita</taxon>
        <taxon>Aculeata</taxon>
        <taxon>Formicoidea</taxon>
        <taxon>Formicidae</taxon>
        <taxon>Formicinae</taxon>
        <taxon>Camponotus</taxon>
    </lineage>
</organism>
<dbReference type="GO" id="GO:0016705">
    <property type="term" value="F:oxidoreductase activity, acting on paired donors, with incorporation or reduction of molecular oxygen"/>
    <property type="evidence" value="ECO:0007669"/>
    <property type="project" value="InterPro"/>
</dbReference>
<keyword evidence="1" id="KW-0560">Oxidoreductase</keyword>
<dbReference type="AlphaFoldDB" id="E1ZZL2"/>
<evidence type="ECO:0000256" key="1">
    <source>
        <dbReference type="ARBA" id="ARBA00023033"/>
    </source>
</evidence>